<name>B9XAR6_PEDPL</name>
<keyword evidence="3" id="KW-1185">Reference proteome</keyword>
<organism evidence="2 3">
    <name type="scientific">Pedosphaera parvula (strain Ellin514)</name>
    <dbReference type="NCBI Taxonomy" id="320771"/>
    <lineage>
        <taxon>Bacteria</taxon>
        <taxon>Pseudomonadati</taxon>
        <taxon>Verrucomicrobiota</taxon>
        <taxon>Pedosphaerae</taxon>
        <taxon>Pedosphaerales</taxon>
        <taxon>Pedosphaeraceae</taxon>
        <taxon>Pedosphaera</taxon>
    </lineage>
</organism>
<feature type="compositionally biased region" description="Basic and acidic residues" evidence="1">
    <location>
        <begin position="29"/>
        <end position="54"/>
    </location>
</feature>
<feature type="compositionally biased region" description="Basic and acidic residues" evidence="1">
    <location>
        <begin position="1"/>
        <end position="10"/>
    </location>
</feature>
<comment type="caution">
    <text evidence="2">The sequence shown here is derived from an EMBL/GenBank/DDBJ whole genome shotgun (WGS) entry which is preliminary data.</text>
</comment>
<evidence type="ECO:0000313" key="3">
    <source>
        <dbReference type="Proteomes" id="UP000003688"/>
    </source>
</evidence>
<dbReference type="AlphaFoldDB" id="B9XAR6"/>
<dbReference type="Proteomes" id="UP000003688">
    <property type="component" value="Unassembled WGS sequence"/>
</dbReference>
<evidence type="ECO:0000313" key="2">
    <source>
        <dbReference type="EMBL" id="EEF63101.1"/>
    </source>
</evidence>
<feature type="region of interest" description="Disordered" evidence="1">
    <location>
        <begin position="1"/>
        <end position="77"/>
    </location>
</feature>
<proteinExistence type="predicted"/>
<dbReference type="EMBL" id="ABOX02000002">
    <property type="protein sequence ID" value="EEF63101.1"/>
    <property type="molecule type" value="Genomic_DNA"/>
</dbReference>
<gene>
    <name evidence="2" type="ORF">Cflav_PD5736</name>
</gene>
<dbReference type="STRING" id="320771.Cflav_PD5736"/>
<reference evidence="2 3" key="1">
    <citation type="journal article" date="2011" name="J. Bacteriol.">
        <title>Genome sequence of 'Pedosphaera parvula' Ellin514, an aerobic Verrucomicrobial isolate from pasture soil.</title>
        <authorList>
            <person name="Kant R."/>
            <person name="van Passel M.W."/>
            <person name="Sangwan P."/>
            <person name="Palva A."/>
            <person name="Lucas S."/>
            <person name="Copeland A."/>
            <person name="Lapidus A."/>
            <person name="Glavina Del Rio T."/>
            <person name="Dalin E."/>
            <person name="Tice H."/>
            <person name="Bruce D."/>
            <person name="Goodwin L."/>
            <person name="Pitluck S."/>
            <person name="Chertkov O."/>
            <person name="Larimer F.W."/>
            <person name="Land M.L."/>
            <person name="Hauser L."/>
            <person name="Brettin T.S."/>
            <person name="Detter J.C."/>
            <person name="Han S."/>
            <person name="de Vos W.M."/>
            <person name="Janssen P.H."/>
            <person name="Smidt H."/>
        </authorList>
    </citation>
    <scope>NUCLEOTIDE SEQUENCE [LARGE SCALE GENOMIC DNA]</scope>
    <source>
        <strain evidence="2 3">Ellin514</strain>
    </source>
</reference>
<sequence length="77" mass="8697">MSREEEERTMHILHRNNPPEPVHVPGTMRGEEVAVKTGKEPGRRDGRKNYRSARDSTGINAADRQPIDPKMPSIPPN</sequence>
<accession>B9XAR6</accession>
<evidence type="ECO:0000256" key="1">
    <source>
        <dbReference type="SAM" id="MobiDB-lite"/>
    </source>
</evidence>
<protein>
    <submittedName>
        <fullName evidence="2">Uncharacterized protein</fullName>
    </submittedName>
</protein>